<feature type="compositionally biased region" description="Low complexity" evidence="1">
    <location>
        <begin position="83"/>
        <end position="168"/>
    </location>
</feature>
<dbReference type="RefSeq" id="WP_128519508.1">
    <property type="nucleotide sequence ID" value="NZ_RJQC01000001.1"/>
</dbReference>
<reference evidence="2 3" key="1">
    <citation type="submission" date="2018-11" db="EMBL/GenBank/DDBJ databases">
        <title>Clostridium sp. nov., a member of the family Erysipelotrichaceae isolated from pig faeces.</title>
        <authorList>
            <person name="Chang Y.-H."/>
        </authorList>
    </citation>
    <scope>NUCLEOTIDE SEQUENCE [LARGE SCALE GENOMIC DNA]</scope>
    <source>
        <strain evidence="2 3">YH-panp20</strain>
    </source>
</reference>
<feature type="compositionally biased region" description="Low complexity" evidence="1">
    <location>
        <begin position="58"/>
        <end position="71"/>
    </location>
</feature>
<dbReference type="OrthoDB" id="1644546at2"/>
<feature type="compositionally biased region" description="Basic and acidic residues" evidence="1">
    <location>
        <begin position="37"/>
        <end position="47"/>
    </location>
</feature>
<dbReference type="AlphaFoldDB" id="A0A3N0I2V7"/>
<sequence length="494" mass="54495">MPAKTRSKKATTATKSATQKKTVSASAKPTEVSKTAKKVEPAQKDTTTKTAAKKTTAKKVTPAKKTTAKKTAATKKVEKPAETKTTAAKVETKPAATKTTAAKAEAKPAVTTTTKAETKTTTAKVEAKPAATKTTAAKAEAKPAVTTTAKAETKTTTAKVEAKPAAKTTAKKSTTKKTVAKKATTAKKSPAKRATAAKAANKKVAAKKATTKKTAKKPAINTEKIEQYKSFAMDTCFEMARAMGVNMDYDNYASLLLDNADIDALTKKVLDDFHVDTKAFTFEKDGYDADLIHVIFERVADTVDIKASDFEQIGKDVKAHAAYTIKDDATANNEEYQKEFDIVRKVLMIAQRKDIHQSADLVDLIKADVTDMIETFMDLAYHVLPLFEYDDVKYYENFIFAVLSQLDDLHQKWGNRALMDIADLYIKHGDYGQGDADYNYVLRENQIKDMIYYRFANVYVDIDLDKAKAIANSAFQYVDDRYDYYPKIIEILEK</sequence>
<evidence type="ECO:0000313" key="2">
    <source>
        <dbReference type="EMBL" id="RNM31349.1"/>
    </source>
</evidence>
<comment type="caution">
    <text evidence="2">The sequence shown here is derived from an EMBL/GenBank/DDBJ whole genome shotgun (WGS) entry which is preliminary data.</text>
</comment>
<organism evidence="2 3">
    <name type="scientific">Absicoccus porci</name>
    <dbReference type="NCBI Taxonomy" id="2486576"/>
    <lineage>
        <taxon>Bacteria</taxon>
        <taxon>Bacillati</taxon>
        <taxon>Bacillota</taxon>
        <taxon>Erysipelotrichia</taxon>
        <taxon>Erysipelotrichales</taxon>
        <taxon>Erysipelotrichaceae</taxon>
        <taxon>Absicoccus</taxon>
    </lineage>
</organism>
<dbReference type="EMBL" id="RJQC01000001">
    <property type="protein sequence ID" value="RNM31349.1"/>
    <property type="molecule type" value="Genomic_DNA"/>
</dbReference>
<protein>
    <submittedName>
        <fullName evidence="2">Neurofilament protein</fullName>
    </submittedName>
</protein>
<feature type="region of interest" description="Disordered" evidence="1">
    <location>
        <begin position="1"/>
        <end position="218"/>
    </location>
</feature>
<name>A0A3N0I2V7_9FIRM</name>
<evidence type="ECO:0000256" key="1">
    <source>
        <dbReference type="SAM" id="MobiDB-lite"/>
    </source>
</evidence>
<feature type="compositionally biased region" description="Low complexity" evidence="1">
    <location>
        <begin position="10"/>
        <end position="28"/>
    </location>
</feature>
<accession>A0A3N0I2V7</accession>
<feature type="compositionally biased region" description="Basic residues" evidence="1">
    <location>
        <begin position="169"/>
        <end position="180"/>
    </location>
</feature>
<dbReference type="Proteomes" id="UP000276568">
    <property type="component" value="Unassembled WGS sequence"/>
</dbReference>
<feature type="compositionally biased region" description="Basic residues" evidence="1">
    <location>
        <begin position="200"/>
        <end position="216"/>
    </location>
</feature>
<feature type="compositionally biased region" description="Low complexity" evidence="1">
    <location>
        <begin position="181"/>
        <end position="199"/>
    </location>
</feature>
<keyword evidence="3" id="KW-1185">Reference proteome</keyword>
<gene>
    <name evidence="2" type="ORF">EDX97_01970</name>
</gene>
<proteinExistence type="predicted"/>
<evidence type="ECO:0000313" key="3">
    <source>
        <dbReference type="Proteomes" id="UP000276568"/>
    </source>
</evidence>